<accession>A0ABS9UXV8</accession>
<gene>
    <name evidence="2" type="ORF">MM239_06185</name>
</gene>
<dbReference type="InterPro" id="IPR000595">
    <property type="entry name" value="cNMP-bd_dom"/>
</dbReference>
<protein>
    <submittedName>
        <fullName evidence="2">Cyclic nucleotide-binding domain-containing protein</fullName>
    </submittedName>
</protein>
<name>A0ABS9UXV8_9BACT</name>
<evidence type="ECO:0000259" key="1">
    <source>
        <dbReference type="PROSITE" id="PS50042"/>
    </source>
</evidence>
<dbReference type="Proteomes" id="UP001165489">
    <property type="component" value="Unassembled WGS sequence"/>
</dbReference>
<keyword evidence="3" id="KW-1185">Reference proteome</keyword>
<dbReference type="SUPFAM" id="SSF51206">
    <property type="entry name" value="cAMP-binding domain-like"/>
    <property type="match status" value="1"/>
</dbReference>
<feature type="domain" description="Cyclic nucleotide-binding" evidence="1">
    <location>
        <begin position="16"/>
        <end position="120"/>
    </location>
</feature>
<sequence length="194" mass="22955">MRKFKWTKTLKKDFDHLISLKEEDYESLLPYINIRKYKKGEIIRSMGEYELNARYVNKGWVAEQWPATSGRDYRIRIFGPGKIASDMDAFFHQKKSQSYIKAITYVSTFELPREKENTLLQEHPIFLELASKINRMMYEDSVSWSKLKELPIDEGLRKLKSNYSEERTYLSNKDLAYIFKTSVANIVKVKGETI</sequence>
<dbReference type="PROSITE" id="PS50042">
    <property type="entry name" value="CNMP_BINDING_3"/>
    <property type="match status" value="1"/>
</dbReference>
<comment type="caution">
    <text evidence="2">The sequence shown here is derived from an EMBL/GenBank/DDBJ whole genome shotgun (WGS) entry which is preliminary data.</text>
</comment>
<reference evidence="2" key="1">
    <citation type="submission" date="2022-03" db="EMBL/GenBank/DDBJ databases">
        <title>De novo assembled genomes of Belliella spp. (Cyclobacteriaceae) strains.</title>
        <authorList>
            <person name="Szabo A."/>
            <person name="Korponai K."/>
            <person name="Felfoldi T."/>
        </authorList>
    </citation>
    <scope>NUCLEOTIDE SEQUENCE</scope>
    <source>
        <strain evidence="2">DSM 111904</strain>
    </source>
</reference>
<dbReference type="CDD" id="cd00038">
    <property type="entry name" value="CAP_ED"/>
    <property type="match status" value="1"/>
</dbReference>
<proteinExistence type="predicted"/>
<dbReference type="EMBL" id="JAKZGP010000010">
    <property type="protein sequence ID" value="MCH7408974.1"/>
    <property type="molecule type" value="Genomic_DNA"/>
</dbReference>
<organism evidence="2 3">
    <name type="scientific">Belliella filtrata</name>
    <dbReference type="NCBI Taxonomy" id="2923435"/>
    <lineage>
        <taxon>Bacteria</taxon>
        <taxon>Pseudomonadati</taxon>
        <taxon>Bacteroidota</taxon>
        <taxon>Cytophagia</taxon>
        <taxon>Cytophagales</taxon>
        <taxon>Cyclobacteriaceae</taxon>
        <taxon>Belliella</taxon>
    </lineage>
</organism>
<dbReference type="Gene3D" id="2.60.120.10">
    <property type="entry name" value="Jelly Rolls"/>
    <property type="match status" value="1"/>
</dbReference>
<dbReference type="RefSeq" id="WP_241347335.1">
    <property type="nucleotide sequence ID" value="NZ_JAKZGP010000010.1"/>
</dbReference>
<dbReference type="InterPro" id="IPR014710">
    <property type="entry name" value="RmlC-like_jellyroll"/>
</dbReference>
<evidence type="ECO:0000313" key="2">
    <source>
        <dbReference type="EMBL" id="MCH7408974.1"/>
    </source>
</evidence>
<dbReference type="InterPro" id="IPR018490">
    <property type="entry name" value="cNMP-bd_dom_sf"/>
</dbReference>
<dbReference type="Pfam" id="PF00027">
    <property type="entry name" value="cNMP_binding"/>
    <property type="match status" value="1"/>
</dbReference>
<evidence type="ECO:0000313" key="3">
    <source>
        <dbReference type="Proteomes" id="UP001165489"/>
    </source>
</evidence>